<name>E2C5P6_HARSA</name>
<evidence type="ECO:0000259" key="1">
    <source>
        <dbReference type="Pfam" id="PF20700"/>
    </source>
</evidence>
<accession>E2C5P6</accession>
<reference evidence="2 3" key="1">
    <citation type="journal article" date="2010" name="Science">
        <title>Genomic comparison of the ants Camponotus floridanus and Harpegnathos saltator.</title>
        <authorList>
            <person name="Bonasio R."/>
            <person name="Zhang G."/>
            <person name="Ye C."/>
            <person name="Mutti N.S."/>
            <person name="Fang X."/>
            <person name="Qin N."/>
            <person name="Donahue G."/>
            <person name="Yang P."/>
            <person name="Li Q."/>
            <person name="Li C."/>
            <person name="Zhang P."/>
            <person name="Huang Z."/>
            <person name="Berger S.L."/>
            <person name="Reinberg D."/>
            <person name="Wang J."/>
            <person name="Liebig J."/>
        </authorList>
    </citation>
    <scope>NUCLEOTIDE SEQUENCE [LARGE SCALE GENOMIC DNA]</scope>
    <source>
        <strain evidence="2 3">R22 G/1</strain>
    </source>
</reference>
<feature type="domain" description="Mutator-like transposase" evidence="1">
    <location>
        <begin position="34"/>
        <end position="169"/>
    </location>
</feature>
<dbReference type="Proteomes" id="UP000008237">
    <property type="component" value="Unassembled WGS sequence"/>
</dbReference>
<protein>
    <recommendedName>
        <fullName evidence="1">Mutator-like transposase domain-containing protein</fullName>
    </recommendedName>
</protein>
<dbReference type="Pfam" id="PF20700">
    <property type="entry name" value="Mutator"/>
    <property type="match status" value="1"/>
</dbReference>
<sequence length="328" mass="37902">MLEKESDNISTFAKKLKTSREECYIDVNPIFEYRFINFLTVFSTLSQILVCKECKANIKFTDQSMRGLDYKIAVHCGKYRPTIINAVPIIQKHVYDINRRIVFAMRLLGIGLNGIKKFCAFMNLPHPIFQSFYDTVVESISNATAAVREKSTKEAAIEERRLTKATNVANYKHKTAMHTEVFKAIKPIYEELSRDELLTRCVGSFIQNSNESFNATVWSMAPKFVASGKRVLDIATDLATCYYNDGYNSIMKMHVASYSPNGASQTRLKMREELHYQNEKKLMMQQSMWKDSFIVQCKPFRRNRLRKMTSSKKVDCGNVPVCRHLRQL</sequence>
<evidence type="ECO:0000313" key="3">
    <source>
        <dbReference type="Proteomes" id="UP000008237"/>
    </source>
</evidence>
<dbReference type="InterPro" id="IPR049012">
    <property type="entry name" value="Mutator_transp_dom"/>
</dbReference>
<gene>
    <name evidence="2" type="ORF">EAI_04127</name>
</gene>
<dbReference type="EMBL" id="GL452779">
    <property type="protein sequence ID" value="EFN76731.1"/>
    <property type="molecule type" value="Genomic_DNA"/>
</dbReference>
<evidence type="ECO:0000313" key="2">
    <source>
        <dbReference type="EMBL" id="EFN76731.1"/>
    </source>
</evidence>
<dbReference type="AlphaFoldDB" id="E2C5P6"/>
<dbReference type="OrthoDB" id="10038234at2759"/>
<keyword evidence="3" id="KW-1185">Reference proteome</keyword>
<proteinExistence type="predicted"/>
<organism evidence="3">
    <name type="scientific">Harpegnathos saltator</name>
    <name type="common">Jerdon's jumping ant</name>
    <dbReference type="NCBI Taxonomy" id="610380"/>
    <lineage>
        <taxon>Eukaryota</taxon>
        <taxon>Metazoa</taxon>
        <taxon>Ecdysozoa</taxon>
        <taxon>Arthropoda</taxon>
        <taxon>Hexapoda</taxon>
        <taxon>Insecta</taxon>
        <taxon>Pterygota</taxon>
        <taxon>Neoptera</taxon>
        <taxon>Endopterygota</taxon>
        <taxon>Hymenoptera</taxon>
        <taxon>Apocrita</taxon>
        <taxon>Aculeata</taxon>
        <taxon>Formicoidea</taxon>
        <taxon>Formicidae</taxon>
        <taxon>Ponerinae</taxon>
        <taxon>Ponerini</taxon>
        <taxon>Harpegnathos</taxon>
    </lineage>
</organism>
<dbReference type="InParanoid" id="E2C5P6"/>